<keyword evidence="1" id="KW-0472">Membrane</keyword>
<evidence type="ECO:0000256" key="1">
    <source>
        <dbReference type="SAM" id="Phobius"/>
    </source>
</evidence>
<dbReference type="Proteomes" id="UP001428290">
    <property type="component" value="Unassembled WGS sequence"/>
</dbReference>
<keyword evidence="1" id="KW-0812">Transmembrane</keyword>
<proteinExistence type="predicted"/>
<keyword evidence="3" id="KW-1185">Reference proteome</keyword>
<accession>A0ABP9WXI3</accession>
<evidence type="ECO:0000313" key="3">
    <source>
        <dbReference type="Proteomes" id="UP001428290"/>
    </source>
</evidence>
<comment type="caution">
    <text evidence="2">The sequence shown here is derived from an EMBL/GenBank/DDBJ whole genome shotgun (WGS) entry which is preliminary data.</text>
</comment>
<reference evidence="2 3" key="1">
    <citation type="submission" date="2024-02" db="EMBL/GenBank/DDBJ databases">
        <title>Herpetosiphon gulosus NBRC 112829.</title>
        <authorList>
            <person name="Ichikawa N."/>
            <person name="Katano-Makiyama Y."/>
            <person name="Hidaka K."/>
        </authorList>
    </citation>
    <scope>NUCLEOTIDE SEQUENCE [LARGE SCALE GENOMIC DNA]</scope>
    <source>
        <strain evidence="2 3">NBRC 112829</strain>
    </source>
</reference>
<gene>
    <name evidence="2" type="ORF">Hgul01_01689</name>
</gene>
<organism evidence="2 3">
    <name type="scientific">Herpetosiphon gulosus</name>
    <dbReference type="NCBI Taxonomy" id="1973496"/>
    <lineage>
        <taxon>Bacteria</taxon>
        <taxon>Bacillati</taxon>
        <taxon>Chloroflexota</taxon>
        <taxon>Chloroflexia</taxon>
        <taxon>Herpetosiphonales</taxon>
        <taxon>Herpetosiphonaceae</taxon>
        <taxon>Herpetosiphon</taxon>
    </lineage>
</organism>
<dbReference type="EMBL" id="BAABRU010000005">
    <property type="protein sequence ID" value="GAA5527896.1"/>
    <property type="molecule type" value="Genomic_DNA"/>
</dbReference>
<feature type="transmembrane region" description="Helical" evidence="1">
    <location>
        <begin position="74"/>
        <end position="96"/>
    </location>
</feature>
<protein>
    <submittedName>
        <fullName evidence="2">Uncharacterized protein</fullName>
    </submittedName>
</protein>
<sequence>MDYHVPTIEPSGAVRWQRWFWRSWGRLILTAIVANLVGVTMSNLLGWVWLSIWLGDKLPNREFWQIMGIRRYDSYASAGLLMGLFFGFWISAFTTLLLRKKLPKRYQLFWFVLHYMVGAVVVVVIGLSLIQLKFPDITIFQFQHLFELPIASFTVASGLVGWQMQRWLKRPEH</sequence>
<keyword evidence="1" id="KW-1133">Transmembrane helix</keyword>
<feature type="transmembrane region" description="Helical" evidence="1">
    <location>
        <begin position="142"/>
        <end position="162"/>
    </location>
</feature>
<name>A0ABP9WXI3_9CHLR</name>
<evidence type="ECO:0000313" key="2">
    <source>
        <dbReference type="EMBL" id="GAA5527896.1"/>
    </source>
</evidence>
<feature type="transmembrane region" description="Helical" evidence="1">
    <location>
        <begin position="108"/>
        <end position="130"/>
    </location>
</feature>
<feature type="transmembrane region" description="Helical" evidence="1">
    <location>
        <begin position="27"/>
        <end position="54"/>
    </location>
</feature>